<keyword evidence="7" id="KW-1185">Reference proteome</keyword>
<feature type="compositionally biased region" description="Polar residues" evidence="6">
    <location>
        <begin position="11"/>
        <end position="20"/>
    </location>
</feature>
<evidence type="ECO:0000256" key="3">
    <source>
        <dbReference type="ARBA" id="ARBA00022884"/>
    </source>
</evidence>
<evidence type="ECO:0000256" key="5">
    <source>
        <dbReference type="RuleBase" id="RU004374"/>
    </source>
</evidence>
<dbReference type="PANTHER" id="PTHR11960">
    <property type="entry name" value="EUKARYOTIC TRANSLATION INITIATION FACTOR 4E RELATED"/>
    <property type="match status" value="1"/>
</dbReference>
<evidence type="ECO:0000313" key="7">
    <source>
        <dbReference type="Proteomes" id="UP000694941"/>
    </source>
</evidence>
<protein>
    <submittedName>
        <fullName evidence="8 9">Eukaryotic translation initiation factor 4E type 3-like isoform X1</fullName>
    </submittedName>
</protein>
<keyword evidence="2" id="KW-0810">Translation regulation</keyword>
<evidence type="ECO:0000256" key="1">
    <source>
        <dbReference type="ARBA" id="ARBA00022540"/>
    </source>
</evidence>
<dbReference type="Gene3D" id="3.30.760.10">
    <property type="entry name" value="RNA Cap, Translation Initiation Factor Eif4e"/>
    <property type="match status" value="1"/>
</dbReference>
<evidence type="ECO:0000256" key="4">
    <source>
        <dbReference type="ARBA" id="ARBA00022917"/>
    </source>
</evidence>
<gene>
    <name evidence="8 9" type="primary">LOC106465028</name>
</gene>
<dbReference type="RefSeq" id="XP_022248553.1">
    <property type="nucleotide sequence ID" value="XM_022392845.1"/>
</dbReference>
<dbReference type="InterPro" id="IPR023398">
    <property type="entry name" value="TIF_eIF4e-like"/>
</dbReference>
<proteinExistence type="inferred from homology"/>
<evidence type="ECO:0000256" key="2">
    <source>
        <dbReference type="ARBA" id="ARBA00022845"/>
    </source>
</evidence>
<evidence type="ECO:0000256" key="6">
    <source>
        <dbReference type="SAM" id="MobiDB-lite"/>
    </source>
</evidence>
<dbReference type="GeneID" id="106465028"/>
<name>A0ABM1BF11_LIMPO</name>
<keyword evidence="3 5" id="KW-0694">RNA-binding</keyword>
<evidence type="ECO:0000313" key="9">
    <source>
        <dbReference type="RefSeq" id="XP_022248553.1"/>
    </source>
</evidence>
<sequence>MAAPGLDKQSEQAGTDSCTSDKFIPENEKIEGEEVPLNTSWTFWIDKSERGVSAAEYQANLKMIYTVSTVQSFWSVYNNIPEVQEISQRYTYHLMRGERRPLWEEEYNSRGGTWRLKCLKRESPQVWKELLLAAIGEQFAENTASDDDICGVSISVRDKDDLIQIWNIDSSLAEEASVLNKVHQLLPDVSFQAEFYKPHYTHIAYEGDNKGST</sequence>
<comment type="similarity">
    <text evidence="5">Belongs to the eukaryotic initiation factor 4E family.</text>
</comment>
<dbReference type="Pfam" id="PF01652">
    <property type="entry name" value="IF4E"/>
    <property type="match status" value="1"/>
</dbReference>
<dbReference type="RefSeq" id="XP_013780671.1">
    <property type="nucleotide sequence ID" value="XM_013925217.2"/>
</dbReference>
<organism evidence="7 8">
    <name type="scientific">Limulus polyphemus</name>
    <name type="common">Atlantic horseshoe crab</name>
    <dbReference type="NCBI Taxonomy" id="6850"/>
    <lineage>
        <taxon>Eukaryota</taxon>
        <taxon>Metazoa</taxon>
        <taxon>Ecdysozoa</taxon>
        <taxon>Arthropoda</taxon>
        <taxon>Chelicerata</taxon>
        <taxon>Merostomata</taxon>
        <taxon>Xiphosura</taxon>
        <taxon>Limulidae</taxon>
        <taxon>Limulus</taxon>
    </lineage>
</organism>
<dbReference type="InterPro" id="IPR001040">
    <property type="entry name" value="TIF_eIF_4E"/>
</dbReference>
<dbReference type="Proteomes" id="UP000694941">
    <property type="component" value="Unplaced"/>
</dbReference>
<dbReference type="PANTHER" id="PTHR11960:SF66">
    <property type="entry name" value="EUKARYOTIC TRANSLATION INITIATION FACTOR 4E TYPE 3"/>
    <property type="match status" value="1"/>
</dbReference>
<evidence type="ECO:0000313" key="8">
    <source>
        <dbReference type="RefSeq" id="XP_013780671.1"/>
    </source>
</evidence>
<dbReference type="SUPFAM" id="SSF55418">
    <property type="entry name" value="eIF4e-like"/>
    <property type="match status" value="1"/>
</dbReference>
<feature type="region of interest" description="Disordered" evidence="6">
    <location>
        <begin position="1"/>
        <end position="26"/>
    </location>
</feature>
<keyword evidence="1 5" id="KW-0396">Initiation factor</keyword>
<reference evidence="8 9" key="1">
    <citation type="submission" date="2025-05" db="UniProtKB">
        <authorList>
            <consortium name="RefSeq"/>
        </authorList>
    </citation>
    <scope>IDENTIFICATION</scope>
    <source>
        <tissue evidence="8 9">Muscle</tissue>
    </source>
</reference>
<keyword evidence="4 5" id="KW-0648">Protein biosynthesis</keyword>
<accession>A0ABM1BF11</accession>